<evidence type="ECO:0000256" key="1">
    <source>
        <dbReference type="ARBA" id="ARBA00001947"/>
    </source>
</evidence>
<evidence type="ECO:0000256" key="5">
    <source>
        <dbReference type="ARBA" id="ARBA00022833"/>
    </source>
</evidence>
<evidence type="ECO:0000256" key="8">
    <source>
        <dbReference type="RuleBase" id="RU361277"/>
    </source>
</evidence>
<dbReference type="InterPro" id="IPR013154">
    <property type="entry name" value="ADH-like_N"/>
</dbReference>
<evidence type="ECO:0000256" key="7">
    <source>
        <dbReference type="ARBA" id="ARBA00023027"/>
    </source>
</evidence>
<accession>A0A9P9FZ22</accession>
<keyword evidence="4 8" id="KW-0479">Metal-binding</keyword>
<name>A0A9P9FZ22_FUSSL</name>
<evidence type="ECO:0000256" key="4">
    <source>
        <dbReference type="ARBA" id="ARBA00022723"/>
    </source>
</evidence>
<keyword evidence="11" id="KW-1185">Reference proteome</keyword>
<dbReference type="GO" id="GO:0004022">
    <property type="term" value="F:alcohol dehydrogenase (NAD+) activity"/>
    <property type="evidence" value="ECO:0007669"/>
    <property type="project" value="UniProtKB-EC"/>
</dbReference>
<evidence type="ECO:0000256" key="6">
    <source>
        <dbReference type="ARBA" id="ARBA00023002"/>
    </source>
</evidence>
<dbReference type="Pfam" id="PF08240">
    <property type="entry name" value="ADH_N"/>
    <property type="match status" value="1"/>
</dbReference>
<evidence type="ECO:0000313" key="11">
    <source>
        <dbReference type="Proteomes" id="UP000736672"/>
    </source>
</evidence>
<evidence type="ECO:0000259" key="9">
    <source>
        <dbReference type="SMART" id="SM00829"/>
    </source>
</evidence>
<organism evidence="10 11">
    <name type="scientific">Fusarium solani</name>
    <name type="common">Filamentous fungus</name>
    <dbReference type="NCBI Taxonomy" id="169388"/>
    <lineage>
        <taxon>Eukaryota</taxon>
        <taxon>Fungi</taxon>
        <taxon>Dikarya</taxon>
        <taxon>Ascomycota</taxon>
        <taxon>Pezizomycotina</taxon>
        <taxon>Sordariomycetes</taxon>
        <taxon>Hypocreomycetidae</taxon>
        <taxon>Hypocreales</taxon>
        <taxon>Nectriaceae</taxon>
        <taxon>Fusarium</taxon>
        <taxon>Fusarium solani species complex</taxon>
    </lineage>
</organism>
<dbReference type="EMBL" id="JAGTJS010000038">
    <property type="protein sequence ID" value="KAH7230335.1"/>
    <property type="molecule type" value="Genomic_DNA"/>
</dbReference>
<dbReference type="InterPro" id="IPR036291">
    <property type="entry name" value="NAD(P)-bd_dom_sf"/>
</dbReference>
<dbReference type="SMART" id="SM00829">
    <property type="entry name" value="PKS_ER"/>
    <property type="match status" value="1"/>
</dbReference>
<dbReference type="Gene3D" id="3.40.50.720">
    <property type="entry name" value="NAD(P)-binding Rossmann-like Domain"/>
    <property type="match status" value="1"/>
</dbReference>
<dbReference type="OrthoDB" id="1879366at2759"/>
<keyword evidence="7" id="KW-0520">NAD</keyword>
<dbReference type="GO" id="GO:0008270">
    <property type="term" value="F:zinc ion binding"/>
    <property type="evidence" value="ECO:0007669"/>
    <property type="project" value="InterPro"/>
</dbReference>
<dbReference type="SUPFAM" id="SSF51735">
    <property type="entry name" value="NAD(P)-binding Rossmann-fold domains"/>
    <property type="match status" value="1"/>
</dbReference>
<dbReference type="PROSITE" id="PS00059">
    <property type="entry name" value="ADH_ZINC"/>
    <property type="match status" value="1"/>
</dbReference>
<comment type="cofactor">
    <cofactor evidence="1 8">
        <name>Zn(2+)</name>
        <dbReference type="ChEBI" id="CHEBI:29105"/>
    </cofactor>
</comment>
<dbReference type="PANTHER" id="PTHR42940">
    <property type="entry name" value="ALCOHOL DEHYDROGENASE 1-RELATED"/>
    <property type="match status" value="1"/>
</dbReference>
<dbReference type="InterPro" id="IPR011032">
    <property type="entry name" value="GroES-like_sf"/>
</dbReference>
<keyword evidence="6" id="KW-0560">Oxidoreductase</keyword>
<evidence type="ECO:0000313" key="10">
    <source>
        <dbReference type="EMBL" id="KAH7230335.1"/>
    </source>
</evidence>
<comment type="caution">
    <text evidence="10">The sequence shown here is derived from an EMBL/GenBank/DDBJ whole genome shotgun (WGS) entry which is preliminary data.</text>
</comment>
<dbReference type="AlphaFoldDB" id="A0A9P9FZ22"/>
<evidence type="ECO:0000256" key="2">
    <source>
        <dbReference type="ARBA" id="ARBA00008072"/>
    </source>
</evidence>
<dbReference type="FunFam" id="3.40.50.720:FF:000039">
    <property type="entry name" value="Alcohol dehydrogenase AdhP"/>
    <property type="match status" value="1"/>
</dbReference>
<dbReference type="InterPro" id="IPR013149">
    <property type="entry name" value="ADH-like_C"/>
</dbReference>
<comment type="similarity">
    <text evidence="2 8">Belongs to the zinc-containing alcohol dehydrogenase family.</text>
</comment>
<dbReference type="PANTHER" id="PTHR42940:SF3">
    <property type="entry name" value="ALCOHOL DEHYDROGENASE 1-RELATED"/>
    <property type="match status" value="1"/>
</dbReference>
<dbReference type="SUPFAM" id="SSF50129">
    <property type="entry name" value="GroES-like"/>
    <property type="match status" value="1"/>
</dbReference>
<dbReference type="CDD" id="cd08297">
    <property type="entry name" value="CAD3"/>
    <property type="match status" value="1"/>
</dbReference>
<dbReference type="InterPro" id="IPR002328">
    <property type="entry name" value="ADH_Zn_CS"/>
</dbReference>
<sequence length="348" mass="36497">MCAQRVAVLTNQGEDFSFSLQQRPIPTLEGAQVLVRLSTSGLCGTDFALAEGKFGPTRDILGHEGIGRVAKLGPAVTQGEVQVGQLVGVGWVRDACGSCHMCLAPGGETRCTLNSHSGWQVDGTLAEFAVVPSRYLVTLPEDVPHRLLAPVMCAGVTVYRALKTSQAIAGDLVAISGAGGMLGTLGIQYGRAMGLRVIAIDGRDQEQPCMAAGAEAYIDFTESSDLASRMVEVTDGRKVSAVLVCAGSVAAYESATCLVAPFGTIVCVGILPPQQKVGFSPTDLIDSGYQIIGSLVGTRKDIQEAADFVKRGLVKPQVRLVALSDLGEVLEEVRRGGEARKVVVDLKP</sequence>
<proteinExistence type="inferred from homology"/>
<dbReference type="Gene3D" id="3.90.180.10">
    <property type="entry name" value="Medium-chain alcohol dehydrogenases, catalytic domain"/>
    <property type="match status" value="1"/>
</dbReference>
<protein>
    <recommendedName>
        <fullName evidence="3">alcohol dehydrogenase</fullName>
        <ecNumber evidence="3">1.1.1.1</ecNumber>
    </recommendedName>
</protein>
<dbReference type="Proteomes" id="UP000736672">
    <property type="component" value="Unassembled WGS sequence"/>
</dbReference>
<feature type="domain" description="Enoyl reductase (ER)" evidence="9">
    <location>
        <begin position="13"/>
        <end position="344"/>
    </location>
</feature>
<dbReference type="EC" id="1.1.1.1" evidence="3"/>
<dbReference type="Pfam" id="PF00107">
    <property type="entry name" value="ADH_zinc_N"/>
    <property type="match status" value="1"/>
</dbReference>
<reference evidence="10" key="1">
    <citation type="journal article" date="2021" name="Nat. Commun.">
        <title>Genetic determinants of endophytism in the Arabidopsis root mycobiome.</title>
        <authorList>
            <person name="Mesny F."/>
            <person name="Miyauchi S."/>
            <person name="Thiergart T."/>
            <person name="Pickel B."/>
            <person name="Atanasova L."/>
            <person name="Karlsson M."/>
            <person name="Huettel B."/>
            <person name="Barry K.W."/>
            <person name="Haridas S."/>
            <person name="Chen C."/>
            <person name="Bauer D."/>
            <person name="Andreopoulos W."/>
            <person name="Pangilinan J."/>
            <person name="LaButti K."/>
            <person name="Riley R."/>
            <person name="Lipzen A."/>
            <person name="Clum A."/>
            <person name="Drula E."/>
            <person name="Henrissat B."/>
            <person name="Kohler A."/>
            <person name="Grigoriev I.V."/>
            <person name="Martin F.M."/>
            <person name="Hacquard S."/>
        </authorList>
    </citation>
    <scope>NUCLEOTIDE SEQUENCE</scope>
    <source>
        <strain evidence="10">FSSC 5 MPI-SDFR-AT-0091</strain>
    </source>
</reference>
<dbReference type="InterPro" id="IPR020843">
    <property type="entry name" value="ER"/>
</dbReference>
<dbReference type="GO" id="GO:0005737">
    <property type="term" value="C:cytoplasm"/>
    <property type="evidence" value="ECO:0007669"/>
    <property type="project" value="TreeGrafter"/>
</dbReference>
<evidence type="ECO:0000256" key="3">
    <source>
        <dbReference type="ARBA" id="ARBA00013190"/>
    </source>
</evidence>
<keyword evidence="5 8" id="KW-0862">Zinc</keyword>
<gene>
    <name evidence="10" type="ORF">B0J15DRAFT_599761</name>
</gene>